<gene>
    <name evidence="8" type="ORF">CYJ47_04110</name>
</gene>
<dbReference type="SFLD" id="SFLDS00005">
    <property type="entry name" value="Isoprenoid_Synthase_Type_I"/>
    <property type="match status" value="1"/>
</dbReference>
<reference evidence="8" key="2">
    <citation type="submission" date="2023-10" db="EMBL/GenBank/DDBJ databases">
        <authorList>
            <person name="Choi B."/>
        </authorList>
    </citation>
    <scope>NUCLEOTIDE SEQUENCE</scope>
    <source>
        <strain evidence="8">UMB0763</strain>
    </source>
</reference>
<reference evidence="8" key="1">
    <citation type="submission" date="2017-12" db="EMBL/GenBank/DDBJ databases">
        <authorList>
            <person name="Thomas-White K."/>
            <person name="Wolfe A.J."/>
        </authorList>
    </citation>
    <scope>NUCLEOTIDE SEQUENCE</scope>
    <source>
        <strain evidence="8">UMB0763</strain>
    </source>
</reference>
<dbReference type="InterPro" id="IPR000092">
    <property type="entry name" value="Polyprenyl_synt"/>
</dbReference>
<evidence type="ECO:0000313" key="9">
    <source>
        <dbReference type="Proteomes" id="UP000234560"/>
    </source>
</evidence>
<dbReference type="AlphaFoldDB" id="A0AAF0YXF8"/>
<dbReference type="Proteomes" id="UP000234560">
    <property type="component" value="Chromosome"/>
</dbReference>
<dbReference type="KEGG" id="cpyr:CYJ47_04110"/>
<evidence type="ECO:0000313" key="8">
    <source>
        <dbReference type="EMBL" id="WOT02963.1"/>
    </source>
</evidence>
<dbReference type="Pfam" id="PF00348">
    <property type="entry name" value="polyprenyl_synt"/>
    <property type="match status" value="1"/>
</dbReference>
<evidence type="ECO:0000256" key="3">
    <source>
        <dbReference type="ARBA" id="ARBA00006706"/>
    </source>
</evidence>
<evidence type="ECO:0000256" key="1">
    <source>
        <dbReference type="ARBA" id="ARBA00001946"/>
    </source>
</evidence>
<keyword evidence="6" id="KW-0460">Magnesium</keyword>
<evidence type="ECO:0000256" key="2">
    <source>
        <dbReference type="ARBA" id="ARBA00005128"/>
    </source>
</evidence>
<dbReference type="InterPro" id="IPR033749">
    <property type="entry name" value="Polyprenyl_synt_CS"/>
</dbReference>
<keyword evidence="4 7" id="KW-0808">Transferase</keyword>
<comment type="cofactor">
    <cofactor evidence="1">
        <name>Mg(2+)</name>
        <dbReference type="ChEBI" id="CHEBI:18420"/>
    </cofactor>
</comment>
<proteinExistence type="inferred from homology"/>
<dbReference type="PROSITE" id="PS00444">
    <property type="entry name" value="POLYPRENYL_SYNTHASE_2"/>
    <property type="match status" value="1"/>
</dbReference>
<dbReference type="SUPFAM" id="SSF48576">
    <property type="entry name" value="Terpenoid synthases"/>
    <property type="match status" value="1"/>
</dbReference>
<dbReference type="PANTHER" id="PTHR12001:SF85">
    <property type="entry name" value="SHORT CHAIN ISOPRENYL DIPHOSPHATE SYNTHASE"/>
    <property type="match status" value="1"/>
</dbReference>
<protein>
    <submittedName>
        <fullName evidence="8">Polyprenyl synthetase family protein</fullName>
    </submittedName>
</protein>
<dbReference type="GO" id="GO:0004659">
    <property type="term" value="F:prenyltransferase activity"/>
    <property type="evidence" value="ECO:0007669"/>
    <property type="project" value="InterPro"/>
</dbReference>
<dbReference type="EMBL" id="CP136958">
    <property type="protein sequence ID" value="WOT02963.1"/>
    <property type="molecule type" value="Genomic_DNA"/>
</dbReference>
<dbReference type="GO" id="GO:0046872">
    <property type="term" value="F:metal ion binding"/>
    <property type="evidence" value="ECO:0007669"/>
    <property type="project" value="UniProtKB-KW"/>
</dbReference>
<sequence>MTFELTSIQKGVTENLRSFLAANRESVDVIDPHVKVAADALAQFVISGGKRVRPLYAWAGYIGGGGDKDNEAVQRACSSLEFIQACALVHDDIIDASDTRRGNPTVHRTMEAYLNGSDEFTGSPEMAEEFGRSVAILIGDLALVWAEDMFMESGVPLDQLMRARPAWKAMRAEVIGGQILDISAEAMGETSFDTARRVNVYKTASYTIARPLQIGGLLAGVDEDILEAYRGYGHNLGIAFQLRDDLLGVFGDPQVTGKPAGDDLREGKRTELLAAAVDLTHDTADAEFLLNKVGATTDPQEIEAMAEIIRTSGAVDVIEERIENLRDEGLRYLQGASISAETTRILTELAVKTTQRAK</sequence>
<dbReference type="PANTHER" id="PTHR12001">
    <property type="entry name" value="GERANYLGERANYL PYROPHOSPHATE SYNTHASE"/>
    <property type="match status" value="1"/>
</dbReference>
<evidence type="ECO:0000256" key="6">
    <source>
        <dbReference type="ARBA" id="ARBA00022842"/>
    </source>
</evidence>
<evidence type="ECO:0000256" key="5">
    <source>
        <dbReference type="ARBA" id="ARBA00022723"/>
    </source>
</evidence>
<dbReference type="Gene3D" id="1.10.600.10">
    <property type="entry name" value="Farnesyl Diphosphate Synthase"/>
    <property type="match status" value="1"/>
</dbReference>
<evidence type="ECO:0000256" key="7">
    <source>
        <dbReference type="RuleBase" id="RU004466"/>
    </source>
</evidence>
<accession>A0AAF0YXF8</accession>
<keyword evidence="5" id="KW-0479">Metal-binding</keyword>
<dbReference type="PROSITE" id="PS00723">
    <property type="entry name" value="POLYPRENYL_SYNTHASE_1"/>
    <property type="match status" value="1"/>
</dbReference>
<name>A0AAF0YXF8_9CORY</name>
<comment type="pathway">
    <text evidence="2">Isoprenoid biosynthesis.</text>
</comment>
<dbReference type="GO" id="GO:0008299">
    <property type="term" value="P:isoprenoid biosynthetic process"/>
    <property type="evidence" value="ECO:0007669"/>
    <property type="project" value="InterPro"/>
</dbReference>
<dbReference type="RefSeq" id="WP_101679160.1">
    <property type="nucleotide sequence ID" value="NZ_CAMIHY010000009.1"/>
</dbReference>
<dbReference type="InterPro" id="IPR008949">
    <property type="entry name" value="Isoprenoid_synthase_dom_sf"/>
</dbReference>
<dbReference type="SFLD" id="SFLDG01017">
    <property type="entry name" value="Polyprenyl_Transferase_Like"/>
    <property type="match status" value="1"/>
</dbReference>
<dbReference type="CDD" id="cd00685">
    <property type="entry name" value="Trans_IPPS_HT"/>
    <property type="match status" value="1"/>
</dbReference>
<evidence type="ECO:0000256" key="4">
    <source>
        <dbReference type="ARBA" id="ARBA00022679"/>
    </source>
</evidence>
<comment type="similarity">
    <text evidence="3 7">Belongs to the FPP/GGPP synthase family.</text>
</comment>
<organism evidence="8 9">
    <name type="scientific">Corynebacterium pyruviciproducens</name>
    <dbReference type="NCBI Taxonomy" id="598660"/>
    <lineage>
        <taxon>Bacteria</taxon>
        <taxon>Bacillati</taxon>
        <taxon>Actinomycetota</taxon>
        <taxon>Actinomycetes</taxon>
        <taxon>Mycobacteriales</taxon>
        <taxon>Corynebacteriaceae</taxon>
        <taxon>Corynebacterium</taxon>
    </lineage>
</organism>